<gene>
    <name evidence="2" type="ORF">CCAP1982_LOCUS12140</name>
</gene>
<evidence type="ECO:0000256" key="1">
    <source>
        <dbReference type="SAM" id="Phobius"/>
    </source>
</evidence>
<keyword evidence="1" id="KW-0472">Membrane</keyword>
<feature type="transmembrane region" description="Helical" evidence="1">
    <location>
        <begin position="20"/>
        <end position="40"/>
    </location>
</feature>
<reference evidence="2" key="1">
    <citation type="submission" date="2020-11" db="EMBL/GenBank/DDBJ databases">
        <authorList>
            <person name="Whitehead M."/>
        </authorList>
    </citation>
    <scope>NUCLEOTIDE SEQUENCE</scope>
    <source>
        <strain evidence="2">EGII</strain>
    </source>
</reference>
<evidence type="ECO:0000313" key="3">
    <source>
        <dbReference type="Proteomes" id="UP000606786"/>
    </source>
</evidence>
<comment type="caution">
    <text evidence="2">The sequence shown here is derived from an EMBL/GenBank/DDBJ whole genome shotgun (WGS) entry which is preliminary data.</text>
</comment>
<keyword evidence="1" id="KW-1133">Transmembrane helix</keyword>
<name>A0A811V2M0_CERCA</name>
<accession>A0A811V2M0</accession>
<evidence type="ECO:0000313" key="2">
    <source>
        <dbReference type="EMBL" id="CAD7003703.1"/>
    </source>
</evidence>
<dbReference type="EMBL" id="CAJHJT010000034">
    <property type="protein sequence ID" value="CAD7003703.1"/>
    <property type="molecule type" value="Genomic_DNA"/>
</dbReference>
<dbReference type="AlphaFoldDB" id="A0A811V2M0"/>
<organism evidence="2 3">
    <name type="scientific">Ceratitis capitata</name>
    <name type="common">Mediterranean fruit fly</name>
    <name type="synonym">Tephritis capitata</name>
    <dbReference type="NCBI Taxonomy" id="7213"/>
    <lineage>
        <taxon>Eukaryota</taxon>
        <taxon>Metazoa</taxon>
        <taxon>Ecdysozoa</taxon>
        <taxon>Arthropoda</taxon>
        <taxon>Hexapoda</taxon>
        <taxon>Insecta</taxon>
        <taxon>Pterygota</taxon>
        <taxon>Neoptera</taxon>
        <taxon>Endopterygota</taxon>
        <taxon>Diptera</taxon>
        <taxon>Brachycera</taxon>
        <taxon>Muscomorpha</taxon>
        <taxon>Tephritoidea</taxon>
        <taxon>Tephritidae</taxon>
        <taxon>Ceratitis</taxon>
        <taxon>Ceratitis</taxon>
    </lineage>
</organism>
<protein>
    <submittedName>
        <fullName evidence="2">(Mediterranean fruit fly) hypothetical protein</fullName>
    </submittedName>
</protein>
<keyword evidence="1" id="KW-0812">Transmembrane</keyword>
<dbReference type="Proteomes" id="UP000606786">
    <property type="component" value="Unassembled WGS sequence"/>
</dbReference>
<keyword evidence="3" id="KW-1185">Reference proteome</keyword>
<proteinExistence type="predicted"/>
<sequence length="137" mass="15408">MAPTTMTKTSSPAMTTDYYVAADAATLATFSRLLFVIIIFDQEKWYNNSSCNNSNNNEQIMQSYKKETEVNAPVAANCTKYAAHHLPRVSSEWREAWILPAGVLQKYLFKHKTLFVQHVAFEAYTIAASSATFALLQ</sequence>